<dbReference type="InParanoid" id="A0A2P5I684"/>
<feature type="compositionally biased region" description="Basic residues" evidence="1">
    <location>
        <begin position="1"/>
        <end position="10"/>
    </location>
</feature>
<proteinExistence type="predicted"/>
<protein>
    <submittedName>
        <fullName evidence="2">Uncharacterized protein</fullName>
    </submittedName>
</protein>
<sequence>MPRFAFGKRKSTAESENDIAAPSFRVLDRSEVAEGNGKSFDGGVRLSAKTHTLPKTTVSDISVEDNIFADFKPKNRGSGSSNTTKTNSTDNSSRHSAASTAPSSADLNGQDDWRLANKKPLPDATQQPSLTKPGPSGFLKSAGRSWSFGASKKQLPAVPAGEEDVPITPAVPEQYKRGRARATTGSTDSTVTPPKVDQAIGFDLGGSFSKMLLGFDKRSSAMTLKDENGRQVLQPSAPTGGRLNAPSPIHIDHTSKVEPPPHSWASHHSNDNLLTGSPRIPSPAKENAPPPVPAHGEPQSRPRGPGHSSSENLLKRTSAIFSGRRKSISNALETSEGDDLNTSLLAVNRFLSDANSRSQTPVEVVGGQYRRNEDTSGPGYRVVSPPTVPPKLDSVDDDDNMFDNVPLNSERFSTPRQPAQKAAPKAAETPAKNKTMTVSEFEQYRKDREVEERRAEVDKAREETHDDEDEDEINYDDDEDEAEKSKQLAKQRRKQEAHMTVYRQQMMKVTGESPDAGPSRPSMPTSLSTPNLVVPDVSRNSSSEVSEDDEEVPLAILAAHGFPNKNRPPTRLTNMMSNPNLRQAAQPSFQRPGSAAGHNATASGSLPPFARGLPQDPYGLVNAPPRESFALGGGAPAGQNSSVPPGGLVGVIANEERSRAMRRGSPQVAQMDHYQGMQQAGPGGFDPMQGIPQQMMYPQQPPMPMLSPNEQAQLQLNQQMSQFMQMQMQFMQMMAGNNNNGNNNFGNGPPRTAGHMGTNSMGAVQGVGGPGMGIGMPMGMDMNGGPRGSYLETPMMDQSMGEMHGRTMSMVQPSSSSWLQAPQPGYAGSIRQQTNGYTPSIAPSERSNVGLPGRYRPVSQMPSPGPAIITPDHTRQSSMMASTLSPFGDSQTLRPVGANSPKKSDASKSSASEDADDDDEEGWAAMKAKRDKKKSSWKTRKTMAPGGLDIGSLIT</sequence>
<feature type="compositionally biased region" description="Polar residues" evidence="1">
    <location>
        <begin position="522"/>
        <end position="531"/>
    </location>
</feature>
<evidence type="ECO:0000313" key="3">
    <source>
        <dbReference type="Proteomes" id="UP000094444"/>
    </source>
</evidence>
<feature type="region of interest" description="Disordered" evidence="1">
    <location>
        <begin position="1"/>
        <end position="20"/>
    </location>
</feature>
<feature type="compositionally biased region" description="Polar residues" evidence="1">
    <location>
        <begin position="49"/>
        <end position="60"/>
    </location>
</feature>
<feature type="compositionally biased region" description="Polar residues" evidence="1">
    <location>
        <begin position="95"/>
        <end position="107"/>
    </location>
</feature>
<dbReference type="PANTHER" id="PTHR42068:SF1">
    <property type="entry name" value="YALI0B18964P"/>
    <property type="match status" value="1"/>
</dbReference>
<keyword evidence="3" id="KW-1185">Reference proteome</keyword>
<feature type="region of interest" description="Disordered" evidence="1">
    <location>
        <begin position="584"/>
        <end position="604"/>
    </location>
</feature>
<feature type="region of interest" description="Disordered" evidence="1">
    <location>
        <begin position="221"/>
        <end position="324"/>
    </location>
</feature>
<reference evidence="2" key="1">
    <citation type="submission" date="2017-09" db="EMBL/GenBank/DDBJ databases">
        <title>Polyketide synthases of a Diaporthe helianthi virulent isolate.</title>
        <authorList>
            <person name="Baroncelli R."/>
        </authorList>
    </citation>
    <scope>NUCLEOTIDE SEQUENCE [LARGE SCALE GENOMIC DNA]</scope>
    <source>
        <strain evidence="2">7/96</strain>
    </source>
</reference>
<feature type="compositionally biased region" description="Basic residues" evidence="1">
    <location>
        <begin position="927"/>
        <end position="941"/>
    </location>
</feature>
<dbReference type="PANTHER" id="PTHR42068">
    <property type="entry name" value="YALI0B18964P"/>
    <property type="match status" value="1"/>
</dbReference>
<feature type="compositionally biased region" description="Polar residues" evidence="1">
    <location>
        <begin position="183"/>
        <end position="192"/>
    </location>
</feature>
<accession>A0A2P5I684</accession>
<dbReference type="AlphaFoldDB" id="A0A2P5I684"/>
<name>A0A2P5I684_DIAHE</name>
<evidence type="ECO:0000256" key="1">
    <source>
        <dbReference type="SAM" id="MobiDB-lite"/>
    </source>
</evidence>
<feature type="compositionally biased region" description="Low complexity" evidence="1">
    <location>
        <begin position="76"/>
        <end position="91"/>
    </location>
</feature>
<feature type="region of interest" description="Disordered" evidence="1">
    <location>
        <begin position="34"/>
        <end position="200"/>
    </location>
</feature>
<feature type="compositionally biased region" description="Acidic residues" evidence="1">
    <location>
        <begin position="465"/>
        <end position="482"/>
    </location>
</feature>
<organism evidence="2 3">
    <name type="scientific">Diaporthe helianthi</name>
    <dbReference type="NCBI Taxonomy" id="158607"/>
    <lineage>
        <taxon>Eukaryota</taxon>
        <taxon>Fungi</taxon>
        <taxon>Dikarya</taxon>
        <taxon>Ascomycota</taxon>
        <taxon>Pezizomycotina</taxon>
        <taxon>Sordariomycetes</taxon>
        <taxon>Sordariomycetidae</taxon>
        <taxon>Diaporthales</taxon>
        <taxon>Diaporthaceae</taxon>
        <taxon>Diaporthe</taxon>
    </lineage>
</organism>
<dbReference type="STRING" id="158607.A0A2P5I684"/>
<gene>
    <name evidence="2" type="ORF">DHEL01_v203576</name>
</gene>
<dbReference type="EMBL" id="MAVT02000219">
    <property type="protein sequence ID" value="POS78028.1"/>
    <property type="molecule type" value="Genomic_DNA"/>
</dbReference>
<dbReference type="OrthoDB" id="5396252at2759"/>
<feature type="compositionally biased region" description="Low complexity" evidence="1">
    <location>
        <begin position="414"/>
        <end position="435"/>
    </location>
</feature>
<feature type="compositionally biased region" description="Acidic residues" evidence="1">
    <location>
        <begin position="913"/>
        <end position="922"/>
    </location>
</feature>
<feature type="region of interest" description="Disordered" evidence="1">
    <location>
        <begin position="355"/>
        <end position="549"/>
    </location>
</feature>
<dbReference type="Proteomes" id="UP000094444">
    <property type="component" value="Unassembled WGS sequence"/>
</dbReference>
<comment type="caution">
    <text evidence="2">The sequence shown here is derived from an EMBL/GenBank/DDBJ whole genome shotgun (WGS) entry which is preliminary data.</text>
</comment>
<feature type="compositionally biased region" description="Polar residues" evidence="1">
    <location>
        <begin position="876"/>
        <end position="893"/>
    </location>
</feature>
<feature type="region of interest" description="Disordered" evidence="1">
    <location>
        <begin position="831"/>
        <end position="955"/>
    </location>
</feature>
<evidence type="ECO:0000313" key="2">
    <source>
        <dbReference type="EMBL" id="POS78028.1"/>
    </source>
</evidence>
<feature type="compositionally biased region" description="Basic and acidic residues" evidence="1">
    <location>
        <begin position="442"/>
        <end position="464"/>
    </location>
</feature>